<name>A0A6I6JUV7_9BACT</name>
<feature type="region of interest" description="Disordered" evidence="1">
    <location>
        <begin position="56"/>
        <end position="81"/>
    </location>
</feature>
<dbReference type="KEGG" id="mcos:GM418_14580"/>
<protein>
    <submittedName>
        <fullName evidence="2">Uncharacterized protein</fullName>
    </submittedName>
</protein>
<proteinExistence type="predicted"/>
<dbReference type="Proteomes" id="UP000428260">
    <property type="component" value="Chromosome"/>
</dbReference>
<feature type="compositionally biased region" description="Basic residues" evidence="1">
    <location>
        <begin position="58"/>
        <end position="74"/>
    </location>
</feature>
<dbReference type="EMBL" id="CP046401">
    <property type="protein sequence ID" value="QGY44848.1"/>
    <property type="molecule type" value="Genomic_DNA"/>
</dbReference>
<gene>
    <name evidence="2" type="ORF">GM418_14580</name>
</gene>
<sequence>MDADKYTAGFNIGYTLGETNGNEDLVQRMNNICAQNKHNSFSMGFHHGFLEARSKRELQKRKSSLSRILRGKSKNNRDRGR</sequence>
<keyword evidence="3" id="KW-1185">Reference proteome</keyword>
<accession>A0A6I6JUV7</accession>
<evidence type="ECO:0000256" key="1">
    <source>
        <dbReference type="SAM" id="MobiDB-lite"/>
    </source>
</evidence>
<evidence type="ECO:0000313" key="2">
    <source>
        <dbReference type="EMBL" id="QGY44848.1"/>
    </source>
</evidence>
<organism evidence="2 3">
    <name type="scientific">Maribellus comscasis</name>
    <dbReference type="NCBI Taxonomy" id="2681766"/>
    <lineage>
        <taxon>Bacteria</taxon>
        <taxon>Pseudomonadati</taxon>
        <taxon>Bacteroidota</taxon>
        <taxon>Bacteroidia</taxon>
        <taxon>Marinilabiliales</taxon>
        <taxon>Prolixibacteraceae</taxon>
        <taxon>Maribellus</taxon>
    </lineage>
</organism>
<reference evidence="2 3" key="1">
    <citation type="submission" date="2019-11" db="EMBL/GenBank/DDBJ databases">
        <authorList>
            <person name="Zheng R.K."/>
            <person name="Sun C.M."/>
        </authorList>
    </citation>
    <scope>NUCLEOTIDE SEQUENCE [LARGE SCALE GENOMIC DNA]</scope>
    <source>
        <strain evidence="2 3">WC007</strain>
    </source>
</reference>
<dbReference type="RefSeq" id="WP_158867546.1">
    <property type="nucleotide sequence ID" value="NZ_CP046401.1"/>
</dbReference>
<evidence type="ECO:0000313" key="3">
    <source>
        <dbReference type="Proteomes" id="UP000428260"/>
    </source>
</evidence>
<dbReference type="AlphaFoldDB" id="A0A6I6JUV7"/>